<dbReference type="Gramene" id="ESR63341">
    <property type="protein sequence ID" value="ESR63341"/>
    <property type="gene ID" value="CICLE_v10010133mg"/>
</dbReference>
<accession>V4ULU7</accession>
<proteinExistence type="predicted"/>
<dbReference type="Proteomes" id="UP000030687">
    <property type="component" value="Unassembled WGS sequence"/>
</dbReference>
<evidence type="ECO:0000313" key="2">
    <source>
        <dbReference type="Proteomes" id="UP000030687"/>
    </source>
</evidence>
<reference evidence="1 2" key="1">
    <citation type="submission" date="2013-10" db="EMBL/GenBank/DDBJ databases">
        <authorList>
            <consortium name="International Citrus Genome Consortium"/>
            <person name="Jenkins J."/>
            <person name="Schmutz J."/>
            <person name="Prochnik S."/>
            <person name="Rokhsar D."/>
            <person name="Gmitter F."/>
            <person name="Ollitrault P."/>
            <person name="Machado M."/>
            <person name="Talon M."/>
            <person name="Wincker P."/>
            <person name="Jaillon O."/>
            <person name="Morgante M."/>
        </authorList>
    </citation>
    <scope>NUCLEOTIDE SEQUENCE</scope>
    <source>
        <strain evidence="2">cv. Clemenules</strain>
    </source>
</reference>
<gene>
    <name evidence="1" type="ORF">CICLE_v10010133mg</name>
</gene>
<dbReference type="AlphaFoldDB" id="V4ULU7"/>
<dbReference type="EMBL" id="KI535697">
    <property type="protein sequence ID" value="ESR63341.1"/>
    <property type="molecule type" value="Genomic_DNA"/>
</dbReference>
<dbReference type="InParanoid" id="V4ULU7"/>
<dbReference type="KEGG" id="cic:CICLE_v10010133mg"/>
<keyword evidence="2" id="KW-1185">Reference proteome</keyword>
<name>V4ULU7_CITCL</name>
<protein>
    <submittedName>
        <fullName evidence="1">Uncharacterized protein</fullName>
    </submittedName>
</protein>
<evidence type="ECO:0000313" key="1">
    <source>
        <dbReference type="EMBL" id="ESR63341.1"/>
    </source>
</evidence>
<organism evidence="1 2">
    <name type="scientific">Citrus clementina</name>
    <name type="common">Clementine</name>
    <name type="synonym">Citrus deliciosa x Citrus sinensis</name>
    <dbReference type="NCBI Taxonomy" id="85681"/>
    <lineage>
        <taxon>Eukaryota</taxon>
        <taxon>Viridiplantae</taxon>
        <taxon>Streptophyta</taxon>
        <taxon>Embryophyta</taxon>
        <taxon>Tracheophyta</taxon>
        <taxon>Spermatophyta</taxon>
        <taxon>Magnoliopsida</taxon>
        <taxon>eudicotyledons</taxon>
        <taxon>Gunneridae</taxon>
        <taxon>Pentapetalae</taxon>
        <taxon>rosids</taxon>
        <taxon>malvids</taxon>
        <taxon>Sapindales</taxon>
        <taxon>Rutaceae</taxon>
        <taxon>Aurantioideae</taxon>
        <taxon>Citrus</taxon>
    </lineage>
</organism>
<sequence>MFCIVCTIQIPKKSAKYRKQIMANFGETVGGVDIGSCIHLYGTIIFRQRAKLQHPFHQLKKHLSKQ</sequence>